<name>A0A840DR19_9BACL</name>
<dbReference type="EMBL" id="JACIDE010000010">
    <property type="protein sequence ID" value="MBB4074093.1"/>
    <property type="molecule type" value="Genomic_DNA"/>
</dbReference>
<comment type="caution">
    <text evidence="1">The sequence shown here is derived from an EMBL/GenBank/DDBJ whole genome shotgun (WGS) entry which is preliminary data.</text>
</comment>
<dbReference type="AlphaFoldDB" id="A0A840DR19"/>
<accession>A0A840DR19</accession>
<gene>
    <name evidence="1" type="ORF">GGR02_001858</name>
</gene>
<evidence type="ECO:0000313" key="1">
    <source>
        <dbReference type="EMBL" id="MBB4074093.1"/>
    </source>
</evidence>
<reference evidence="1 2" key="1">
    <citation type="submission" date="2020-08" db="EMBL/GenBank/DDBJ databases">
        <title>Genomic Encyclopedia of Type Strains, Phase IV (KMG-IV): sequencing the most valuable type-strain genomes for metagenomic binning, comparative biology and taxonomic classification.</title>
        <authorList>
            <person name="Goeker M."/>
        </authorList>
    </citation>
    <scope>NUCLEOTIDE SEQUENCE [LARGE SCALE GENOMIC DNA]</scope>
    <source>
        <strain evidence="1 2">DSM 17075</strain>
    </source>
</reference>
<sequence length="56" mass="6917">MLNEQPIYKILLPRWIWEEAKDNEHFKQLVREYMRRYPEYTVKSVKDGFAICVRKG</sequence>
<dbReference type="Proteomes" id="UP000559598">
    <property type="component" value="Unassembled WGS sequence"/>
</dbReference>
<keyword evidence="2" id="KW-1185">Reference proteome</keyword>
<evidence type="ECO:0000313" key="2">
    <source>
        <dbReference type="Proteomes" id="UP000559598"/>
    </source>
</evidence>
<protein>
    <submittedName>
        <fullName evidence="1">Peptidase E</fullName>
    </submittedName>
</protein>
<proteinExistence type="predicted"/>
<organism evidence="1 2">
    <name type="scientific">Anoxybacteroides voinovskiense</name>
    <dbReference type="NCBI Taxonomy" id="230470"/>
    <lineage>
        <taxon>Bacteria</taxon>
        <taxon>Bacillati</taxon>
        <taxon>Bacillota</taxon>
        <taxon>Bacilli</taxon>
        <taxon>Bacillales</taxon>
        <taxon>Anoxybacillaceae</taxon>
        <taxon>Anoxybacteroides</taxon>
    </lineage>
</organism>